<protein>
    <submittedName>
        <fullName evidence="2">TonB-dependent receptor</fullName>
    </submittedName>
</protein>
<name>A0ABU8NII3_9SPHI</name>
<evidence type="ECO:0000313" key="3">
    <source>
        <dbReference type="Proteomes" id="UP001378956"/>
    </source>
</evidence>
<proteinExistence type="predicted"/>
<reference evidence="2 3" key="1">
    <citation type="submission" date="2024-03" db="EMBL/GenBank/DDBJ databases">
        <title>Sequence of Lycoming College Course Isolates.</title>
        <authorList>
            <person name="Plotts O."/>
            <person name="Newman J."/>
        </authorList>
    </citation>
    <scope>NUCLEOTIDE SEQUENCE [LARGE SCALE GENOMIC DNA]</scope>
    <source>
        <strain evidence="2 3">CJB-3</strain>
    </source>
</reference>
<organism evidence="2 3">
    <name type="scientific">Pedobacter panaciterrae</name>
    <dbReference type="NCBI Taxonomy" id="363849"/>
    <lineage>
        <taxon>Bacteria</taxon>
        <taxon>Pseudomonadati</taxon>
        <taxon>Bacteroidota</taxon>
        <taxon>Sphingobacteriia</taxon>
        <taxon>Sphingobacteriales</taxon>
        <taxon>Sphingobacteriaceae</taxon>
        <taxon>Pedobacter</taxon>
    </lineage>
</organism>
<sequence length="916" mass="101729">MKLKRSIFLFCSIAFIGMVAFTGREEDPIEKLLTSLQSWAENNPQEKVYLHTDKPYYIVGDTIWFKTYVTIGSKHQLSALSGAVYVELINEGDSIAQSLKLPLMAGMAKGSIVLSDTAIREGNYRLRAYTQWMRNAGPEYFYDRTFSVGNSAANTVFAKIDYIYAKDGEQTKVTALIKYTDQKGEPYADKAVRYELKEGYKSIATGGGKTNESGELSVSLPSSKSEKAGSTYILTRITIADGENVPKSFPIKRASQQTDVQFFPEGGNLVNDIWTKVGVKVVGANGLGVSVQGVIIDNENKEVSKLETKHLGMGYFNLKSEQGKTYQAKITYPDGSVNTLKLPNAVNEGYALSVYNNTTGDTILVRIGAGSSILKKGDQVVSLVAQSEGDLQYAADIHVNKAVTSIPIPSKGLPSGILQFALFSESGNPLNERIVFVQKNDHMDLKVNSSKKEYSLREKVEIELDARDAAGNPLVGNFSVSVINEDVVPSDETTENSIFSQLLLSSDIKGYIEKPNYYFHNPTDETRANLDILMLTQGYRRFVWKDLISNKQLPPVYKAEKLVTNITGKLMTLNNKPVADGKVTLINNKLGLVLDTISDGKGKFKFSNLLITEGIDFTIQGRTAKNSKRLEIQIDKFVEQDATPNINIGDINSDIPKALMASIENSVKQDLDMQKHGRIGRGQHLKEVRIQASKLPKFGNTIHENQADQVFRPDSRQNCGTFKDCLEKMNNNKSVRFDQIMSEDCGPMWVARTLSGDGVYAVTIDGWILESCDFQELLLGDGSNISKVYFVYDSYAMRARLLGGRFGLKPPPVMAIYTKSGNFRQKYDPSVVYYAPKGFASVKEFYVPKYGNNEVNNSLADLRSTIYWNPATVTDKEGKARLSYFNSDNKGTYRVTVEGINADGLLGRQVYRYQVK</sequence>
<dbReference type="EMBL" id="JBBEUB010000001">
    <property type="protein sequence ID" value="MEJ2901337.1"/>
    <property type="molecule type" value="Genomic_DNA"/>
</dbReference>
<accession>A0ABU8NII3</accession>
<keyword evidence="2" id="KW-0675">Receptor</keyword>
<dbReference type="Proteomes" id="UP001378956">
    <property type="component" value="Unassembled WGS sequence"/>
</dbReference>
<evidence type="ECO:0000313" key="2">
    <source>
        <dbReference type="EMBL" id="MEJ2901337.1"/>
    </source>
</evidence>
<comment type="caution">
    <text evidence="2">The sequence shown here is derived from an EMBL/GenBank/DDBJ whole genome shotgun (WGS) entry which is preliminary data.</text>
</comment>
<evidence type="ECO:0000256" key="1">
    <source>
        <dbReference type="SAM" id="SignalP"/>
    </source>
</evidence>
<dbReference type="RefSeq" id="WP_288882348.1">
    <property type="nucleotide sequence ID" value="NZ_CBFGNQ010000011.1"/>
</dbReference>
<feature type="chain" id="PRO_5045573106" evidence="1">
    <location>
        <begin position="21"/>
        <end position="916"/>
    </location>
</feature>
<keyword evidence="3" id="KW-1185">Reference proteome</keyword>
<dbReference type="Gene3D" id="2.60.40.1930">
    <property type="match status" value="1"/>
</dbReference>
<feature type="signal peptide" evidence="1">
    <location>
        <begin position="1"/>
        <end position="20"/>
    </location>
</feature>
<keyword evidence="1" id="KW-0732">Signal</keyword>
<gene>
    <name evidence="2" type="ORF">WAE58_02800</name>
</gene>